<evidence type="ECO:0000313" key="2">
    <source>
        <dbReference type="EMBL" id="PVW15306.1"/>
    </source>
</evidence>
<reference evidence="2 3" key="1">
    <citation type="submission" date="2018-04" db="EMBL/GenBank/DDBJ databases">
        <title>Marixanthomonas spongiae HN-E44 sp. nov., isolated from a marine sponge.</title>
        <authorList>
            <person name="Luo L."/>
            <person name="Zhuang L."/>
        </authorList>
    </citation>
    <scope>NUCLEOTIDE SEQUENCE [LARGE SCALE GENOMIC DNA]</scope>
    <source>
        <strain evidence="2 3">HN-E44</strain>
    </source>
</reference>
<dbReference type="InterPro" id="IPR038461">
    <property type="entry name" value="Schlafen_AlbA_2_dom_sf"/>
</dbReference>
<dbReference type="RefSeq" id="WP_116694199.1">
    <property type="nucleotide sequence ID" value="NZ_QEHR01000004.1"/>
</dbReference>
<dbReference type="OrthoDB" id="1415126at2"/>
<protein>
    <submittedName>
        <fullName evidence="2">ATP-binding protein</fullName>
    </submittedName>
</protein>
<keyword evidence="2" id="KW-0547">Nucleotide-binding</keyword>
<evidence type="ECO:0000259" key="1">
    <source>
        <dbReference type="Pfam" id="PF04326"/>
    </source>
</evidence>
<name>A0A2U0I2H5_9FLAO</name>
<keyword evidence="2" id="KW-0067">ATP-binding</keyword>
<accession>A0A2U0I2H5</accession>
<sequence length="344" mass="39819">MITDKEFKDILNKNESTILDFKEDIYDFNNDRNGNQTSKFLKDVISFSNTIRTEKSFIIFGVRESDNKTTKLKGISKAFDDAILQQKVKDKVIPRPVFSYYTKEYDNKMFGILEFPITKYEMPIMPSVSNLKGLEQGRVYYRNGSSNTEAKAIDTIRINEWLKSLPNNGAKNSLNSEISKYLTKLTDDKIKLSALLTKLLLLAKENELVELQNFCESEISGTDFKDVKADNHRVLSCYWSWQKIEINPFSMIKPTVQLLKNELDGNLDFKKGKIAITHPIITIEKMIKNMGDDLNSSYGILETNTKALLGMEKEHTIFLYFFPDDFERLYRAIKQKLIDILMQI</sequence>
<dbReference type="Proteomes" id="UP000245962">
    <property type="component" value="Unassembled WGS sequence"/>
</dbReference>
<dbReference type="InterPro" id="IPR007421">
    <property type="entry name" value="Schlafen_AlbA_2_dom"/>
</dbReference>
<evidence type="ECO:0000313" key="3">
    <source>
        <dbReference type="Proteomes" id="UP000245962"/>
    </source>
</evidence>
<comment type="caution">
    <text evidence="2">The sequence shown here is derived from an EMBL/GenBank/DDBJ whole genome shotgun (WGS) entry which is preliminary data.</text>
</comment>
<dbReference type="GO" id="GO:0005524">
    <property type="term" value="F:ATP binding"/>
    <property type="evidence" value="ECO:0007669"/>
    <property type="project" value="UniProtKB-KW"/>
</dbReference>
<dbReference type="AlphaFoldDB" id="A0A2U0I2H5"/>
<proteinExistence type="predicted"/>
<dbReference type="Pfam" id="PF04326">
    <property type="entry name" value="SLFN_AlbA_2"/>
    <property type="match status" value="1"/>
</dbReference>
<dbReference type="Gene3D" id="3.30.950.30">
    <property type="entry name" value="Schlafen, AAA domain"/>
    <property type="match status" value="1"/>
</dbReference>
<feature type="domain" description="Schlafen AlbA-2" evidence="1">
    <location>
        <begin position="15"/>
        <end position="150"/>
    </location>
</feature>
<gene>
    <name evidence="2" type="ORF">DDV96_07865</name>
</gene>
<keyword evidence="3" id="KW-1185">Reference proteome</keyword>
<dbReference type="EMBL" id="QEHR01000004">
    <property type="protein sequence ID" value="PVW15306.1"/>
    <property type="molecule type" value="Genomic_DNA"/>
</dbReference>
<organism evidence="2 3">
    <name type="scientific">Marixanthomonas spongiae</name>
    <dbReference type="NCBI Taxonomy" id="2174845"/>
    <lineage>
        <taxon>Bacteria</taxon>
        <taxon>Pseudomonadati</taxon>
        <taxon>Bacteroidota</taxon>
        <taxon>Flavobacteriia</taxon>
        <taxon>Flavobacteriales</taxon>
        <taxon>Flavobacteriaceae</taxon>
        <taxon>Marixanthomonas</taxon>
    </lineage>
</organism>